<dbReference type="SUPFAM" id="SSF81321">
    <property type="entry name" value="Family A G protein-coupled receptor-like"/>
    <property type="match status" value="1"/>
</dbReference>
<dbReference type="RefSeq" id="XP_020009202.1">
    <property type="nucleotide sequence ID" value="XM_020153613.1"/>
</dbReference>
<feature type="transmembrane region" description="Helical" evidence="10">
    <location>
        <begin position="268"/>
        <end position="286"/>
    </location>
</feature>
<evidence type="ECO:0000313" key="12">
    <source>
        <dbReference type="RefSeq" id="XP_020009202.1"/>
    </source>
</evidence>
<protein>
    <submittedName>
        <fullName evidence="12">Olfactory receptor 7E24-like</fullName>
    </submittedName>
</protein>
<keyword evidence="4 10" id="KW-1133">Transmembrane helix</keyword>
<comment type="function">
    <text evidence="9">Possible taste receptor.</text>
</comment>
<comment type="subcellular location">
    <subcellularLocation>
        <location evidence="1">Cell membrane</location>
        <topology evidence="1">Multi-pass membrane protein</topology>
    </subcellularLocation>
</comment>
<evidence type="ECO:0000256" key="4">
    <source>
        <dbReference type="ARBA" id="ARBA00022989"/>
    </source>
</evidence>
<gene>
    <name evidence="12" type="primary">LOC109677828</name>
</gene>
<feature type="transmembrane region" description="Helical" evidence="10">
    <location>
        <begin position="47"/>
        <end position="66"/>
    </location>
</feature>
<name>A0A8B7TR05_CASCN</name>
<dbReference type="InterPro" id="IPR000725">
    <property type="entry name" value="Olfact_rcpt"/>
</dbReference>
<evidence type="ECO:0000256" key="3">
    <source>
        <dbReference type="ARBA" id="ARBA00022692"/>
    </source>
</evidence>
<reference evidence="12" key="1">
    <citation type="submission" date="2025-08" db="UniProtKB">
        <authorList>
            <consortium name="RefSeq"/>
        </authorList>
    </citation>
    <scope>IDENTIFICATION</scope>
    <source>
        <tissue evidence="12">Leukocyte</tissue>
    </source>
</reference>
<dbReference type="GO" id="GO:0004930">
    <property type="term" value="F:G protein-coupled receptor activity"/>
    <property type="evidence" value="ECO:0007669"/>
    <property type="project" value="UniProtKB-KW"/>
</dbReference>
<organism evidence="12">
    <name type="scientific">Castor canadensis</name>
    <name type="common">American beaver</name>
    <dbReference type="NCBI Taxonomy" id="51338"/>
    <lineage>
        <taxon>Eukaryota</taxon>
        <taxon>Metazoa</taxon>
        <taxon>Chordata</taxon>
        <taxon>Craniata</taxon>
        <taxon>Vertebrata</taxon>
        <taxon>Euteleostomi</taxon>
        <taxon>Mammalia</taxon>
        <taxon>Eutheria</taxon>
        <taxon>Euarchontoglires</taxon>
        <taxon>Glires</taxon>
        <taxon>Rodentia</taxon>
        <taxon>Castorimorpha</taxon>
        <taxon>Castoridae</taxon>
        <taxon>Castor</taxon>
    </lineage>
</organism>
<evidence type="ECO:0000256" key="7">
    <source>
        <dbReference type="ARBA" id="ARBA00023170"/>
    </source>
</evidence>
<dbReference type="AlphaFoldDB" id="A0A8B7TR05"/>
<sequence>MILAVSSDSHLHIPMYFFLSNLSLANVSSISTTVPKMIVDILTQNGVISYVGCLTQMSFYLIFVCMEDMLPNVMAYDQYMAICHHLHYSVIMNPHLCVFLVLTSLSVSILEALMHNLIAIQITKLKDVEISNFYCDPTQILSLSCSNTFSNNMFMYFVGIIYGLLPLSGVLFSYYKIISSILRIPSLGGMYKAFSICGSHLSVVGLFYGTYLGVYVGSVGPHSHRNNSVASVMYTVVIPMLNPFIYSLRNKDIKSVISQLYSRNNMNVVYIIQLGPSVVRMVLLLLHCPDYDFITPTSVMSEEGITKQLRQYEELELLSDSSNKRASVHGQEALTGKSIKYSLEGYLSNQCCGTLPGTPFFIYKKKVYDHKNGIINTSGQALVFTLDHCFTMSPEDFLASVIYTVFTPVWNQFLYSLKNKEFKGSL</sequence>
<dbReference type="Pfam" id="PF13853">
    <property type="entry name" value="7tm_4"/>
    <property type="match status" value="1"/>
</dbReference>
<feature type="transmembrane region" description="Helical" evidence="10">
    <location>
        <begin position="228"/>
        <end position="248"/>
    </location>
</feature>
<feature type="domain" description="G-protein coupled receptors family 1 profile" evidence="11">
    <location>
        <begin position="1"/>
        <end position="246"/>
    </location>
</feature>
<dbReference type="OrthoDB" id="9444602at2759"/>
<feature type="transmembrane region" description="Helical" evidence="10">
    <location>
        <begin position="196"/>
        <end position="216"/>
    </location>
</feature>
<feature type="transmembrane region" description="Helical" evidence="10">
    <location>
        <begin position="153"/>
        <end position="175"/>
    </location>
</feature>
<evidence type="ECO:0000256" key="2">
    <source>
        <dbReference type="ARBA" id="ARBA00022475"/>
    </source>
</evidence>
<evidence type="ECO:0000259" key="11">
    <source>
        <dbReference type="PROSITE" id="PS50262"/>
    </source>
</evidence>
<dbReference type="GO" id="GO:0005886">
    <property type="term" value="C:plasma membrane"/>
    <property type="evidence" value="ECO:0007669"/>
    <property type="project" value="UniProtKB-SubCell"/>
</dbReference>
<dbReference type="KEGG" id="ccan:109677828"/>
<keyword evidence="3 10" id="KW-0812">Transmembrane</keyword>
<dbReference type="PROSITE" id="PS50262">
    <property type="entry name" value="G_PROTEIN_RECEP_F1_2"/>
    <property type="match status" value="1"/>
</dbReference>
<dbReference type="InterPro" id="IPR017452">
    <property type="entry name" value="GPCR_Rhodpsn_7TM"/>
</dbReference>
<dbReference type="CDD" id="cd15234">
    <property type="entry name" value="7tmA_OR7-like"/>
    <property type="match status" value="1"/>
</dbReference>
<evidence type="ECO:0000256" key="10">
    <source>
        <dbReference type="SAM" id="Phobius"/>
    </source>
</evidence>
<evidence type="ECO:0000256" key="8">
    <source>
        <dbReference type="ARBA" id="ARBA00023224"/>
    </source>
</evidence>
<evidence type="ECO:0000256" key="6">
    <source>
        <dbReference type="ARBA" id="ARBA00023136"/>
    </source>
</evidence>
<keyword evidence="6 10" id="KW-0472">Membrane</keyword>
<accession>A0A8B7TR05</accession>
<dbReference type="FunFam" id="1.20.1070.10:FF:000015">
    <property type="entry name" value="Olfactory receptor"/>
    <property type="match status" value="1"/>
</dbReference>
<proteinExistence type="predicted"/>
<keyword evidence="7" id="KW-0675">Receptor</keyword>
<evidence type="ECO:0000256" key="1">
    <source>
        <dbReference type="ARBA" id="ARBA00004651"/>
    </source>
</evidence>
<keyword evidence="5" id="KW-0297">G-protein coupled receptor</keyword>
<feature type="transmembrane region" description="Helical" evidence="10">
    <location>
        <begin position="86"/>
        <end position="107"/>
    </location>
</feature>
<dbReference type="PANTHER" id="PTHR48001">
    <property type="entry name" value="OLFACTORY RECEPTOR"/>
    <property type="match status" value="1"/>
</dbReference>
<keyword evidence="2" id="KW-1003">Cell membrane</keyword>
<evidence type="ECO:0000256" key="5">
    <source>
        <dbReference type="ARBA" id="ARBA00023040"/>
    </source>
</evidence>
<dbReference type="GO" id="GO:0004984">
    <property type="term" value="F:olfactory receptor activity"/>
    <property type="evidence" value="ECO:0007669"/>
    <property type="project" value="InterPro"/>
</dbReference>
<dbReference type="PRINTS" id="PR00245">
    <property type="entry name" value="OLFACTORYR"/>
</dbReference>
<evidence type="ECO:0000256" key="9">
    <source>
        <dbReference type="ARBA" id="ARBA00053672"/>
    </source>
</evidence>
<keyword evidence="8" id="KW-0807">Transducer</keyword>
<dbReference type="Gene3D" id="1.20.1070.10">
    <property type="entry name" value="Rhodopsin 7-helix transmembrane proteins"/>
    <property type="match status" value="1"/>
</dbReference>